<dbReference type="PANTHER" id="PTHR35604">
    <property type="entry name" value="TRANSPOSASE INSH FOR INSERTION SEQUENCE ELEMENT IS5A-RELATED"/>
    <property type="match status" value="1"/>
</dbReference>
<reference evidence="9 10" key="1">
    <citation type="submission" date="2016-12" db="EMBL/GenBank/DDBJ databases">
        <title>Genome sequencing of Methylocaldum marinum.</title>
        <authorList>
            <person name="Takeuchi M."/>
            <person name="Kamagata Y."/>
            <person name="Hiraoka S."/>
            <person name="Oshima K."/>
            <person name="Hattori M."/>
            <person name="Iwasaki W."/>
        </authorList>
    </citation>
    <scope>NUCLEOTIDE SEQUENCE [LARGE SCALE GENOMIC DNA]</scope>
    <source>
        <strain evidence="9 10">S8</strain>
    </source>
</reference>
<keyword evidence="10" id="KW-1185">Reference proteome</keyword>
<evidence type="ECO:0000256" key="2">
    <source>
        <dbReference type="ARBA" id="ARBA00010075"/>
    </source>
</evidence>
<comment type="function">
    <text evidence="1">Involved in the transposition of the insertion sequence IS5.</text>
</comment>
<evidence type="ECO:0000256" key="3">
    <source>
        <dbReference type="ARBA" id="ARBA00022578"/>
    </source>
</evidence>
<name>A0A250KRJ7_9GAMM</name>
<feature type="region of interest" description="Disordered" evidence="6">
    <location>
        <begin position="161"/>
        <end position="200"/>
    </location>
</feature>
<keyword evidence="5" id="KW-0233">DNA recombination</keyword>
<protein>
    <submittedName>
        <fullName evidence="9">ISMca1, transposase</fullName>
    </submittedName>
</protein>
<sequence length="363" mass="41267">MRGADITQQELFSYRTLEDRIPKDHPLRKLRAVVDLLLTTLDSEFDALYARTGRESIPPERLLRASLIQVLFSVRSERQWVQQIEFNLLYRWFVGLTLDAEVWDHSTFSANRDRLLNERISRLFFERVVLLAEWRDLLSDEHFSVDGTLIQAWASMKSFVKKEGSSPPPEAGGRNPSVDFKGEKRANATHASTTDPPEARLYKKSEGDKAQLCFMGHALMENRTGLVVDVEVTHATGTAERDAAKIMIGRTVTKPGATVGADKAYDVPEFVQALREQRVTPHVARKEKGSAIDGRTTRHPGYRTRLKMRKRVEEIFGWSKTVGGLRQTRFRGLKKVAAQTVFTFAAYNLTRLGGLFGWRWSTA</sequence>
<organism evidence="9 10">
    <name type="scientific">Methylocaldum marinum</name>
    <dbReference type="NCBI Taxonomy" id="1432792"/>
    <lineage>
        <taxon>Bacteria</taxon>
        <taxon>Pseudomonadati</taxon>
        <taxon>Pseudomonadota</taxon>
        <taxon>Gammaproteobacteria</taxon>
        <taxon>Methylococcales</taxon>
        <taxon>Methylococcaceae</taxon>
        <taxon>Methylocaldum</taxon>
    </lineage>
</organism>
<dbReference type="NCBIfam" id="NF033581">
    <property type="entry name" value="transpos_IS5_4"/>
    <property type="match status" value="1"/>
</dbReference>
<dbReference type="Pfam" id="PF01609">
    <property type="entry name" value="DDE_Tnp_1"/>
    <property type="match status" value="1"/>
</dbReference>
<dbReference type="GO" id="GO:0004803">
    <property type="term" value="F:transposase activity"/>
    <property type="evidence" value="ECO:0007669"/>
    <property type="project" value="InterPro"/>
</dbReference>
<evidence type="ECO:0000313" key="10">
    <source>
        <dbReference type="Proteomes" id="UP000266313"/>
    </source>
</evidence>
<dbReference type="Proteomes" id="UP000266313">
    <property type="component" value="Chromosome"/>
</dbReference>
<comment type="similarity">
    <text evidence="2">Belongs to the transposase 11 family.</text>
</comment>
<dbReference type="EMBL" id="AP017928">
    <property type="protein sequence ID" value="BBA33601.1"/>
    <property type="molecule type" value="Genomic_DNA"/>
</dbReference>
<keyword evidence="3" id="KW-0815">Transposition</keyword>
<dbReference type="RefSeq" id="WP_119629194.1">
    <property type="nucleotide sequence ID" value="NZ_AP017928.1"/>
</dbReference>
<feature type="domain" description="Transposase IS4-like" evidence="7">
    <location>
        <begin position="188"/>
        <end position="349"/>
    </location>
</feature>
<dbReference type="Pfam" id="PF05598">
    <property type="entry name" value="DUF772"/>
    <property type="match status" value="1"/>
</dbReference>
<dbReference type="KEGG" id="mmai:sS8_1644"/>
<evidence type="ECO:0000256" key="5">
    <source>
        <dbReference type="ARBA" id="ARBA00023172"/>
    </source>
</evidence>
<dbReference type="InterPro" id="IPR002559">
    <property type="entry name" value="Transposase_11"/>
</dbReference>
<evidence type="ECO:0000256" key="6">
    <source>
        <dbReference type="SAM" id="MobiDB-lite"/>
    </source>
</evidence>
<evidence type="ECO:0000313" key="9">
    <source>
        <dbReference type="EMBL" id="BBA33601.1"/>
    </source>
</evidence>
<dbReference type="InterPro" id="IPR047959">
    <property type="entry name" value="Transpos_IS5"/>
</dbReference>
<dbReference type="PANTHER" id="PTHR35604:SF2">
    <property type="entry name" value="TRANSPOSASE INSH FOR INSERTION SEQUENCE ELEMENT IS5A-RELATED"/>
    <property type="match status" value="1"/>
</dbReference>
<gene>
    <name evidence="9" type="ORF">sS8_1644</name>
</gene>
<accession>A0A250KRJ7</accession>
<evidence type="ECO:0000256" key="4">
    <source>
        <dbReference type="ARBA" id="ARBA00023125"/>
    </source>
</evidence>
<dbReference type="OrthoDB" id="9182628at2"/>
<dbReference type="GO" id="GO:0003677">
    <property type="term" value="F:DNA binding"/>
    <property type="evidence" value="ECO:0007669"/>
    <property type="project" value="UniProtKB-KW"/>
</dbReference>
<proteinExistence type="inferred from homology"/>
<evidence type="ECO:0000259" key="7">
    <source>
        <dbReference type="Pfam" id="PF01609"/>
    </source>
</evidence>
<evidence type="ECO:0000256" key="1">
    <source>
        <dbReference type="ARBA" id="ARBA00003544"/>
    </source>
</evidence>
<dbReference type="GO" id="GO:0006313">
    <property type="term" value="P:DNA transposition"/>
    <property type="evidence" value="ECO:0007669"/>
    <property type="project" value="InterPro"/>
</dbReference>
<feature type="domain" description="Transposase InsH N-terminal" evidence="8">
    <location>
        <begin position="16"/>
        <end position="114"/>
    </location>
</feature>
<keyword evidence="4" id="KW-0238">DNA-binding</keyword>
<evidence type="ECO:0000259" key="8">
    <source>
        <dbReference type="Pfam" id="PF05598"/>
    </source>
</evidence>
<dbReference type="InterPro" id="IPR008490">
    <property type="entry name" value="Transposase_InsH_N"/>
</dbReference>
<dbReference type="AlphaFoldDB" id="A0A250KRJ7"/>